<keyword evidence="2 7" id="KW-0732">Signal</keyword>
<dbReference type="PANTHER" id="PTHR43649:SF33">
    <property type="entry name" value="POLYGALACTURONAN_RHAMNOGALACTURONAN-BINDING PROTEIN YTCQ"/>
    <property type="match status" value="1"/>
</dbReference>
<sequence length="544" mass="61597">MRKKKAITAMVSAVLMSSVVVAGCSGSKDPAPSSPGSPSASASPKVEEKKLNMKMFMTNSGIPHPEGVNPNDNPYINVVKEYANVDLELEVPNYADFKTKFNLMLSSGNLPDIVHTIYPDEAYQRADEGAFIDLKSYYDKSPVVQKYITPEMMEMAKSESGHYYRIPMSWSSVPQGDGVIVRYDLVVKYNDGKMPETVEEWIELLRKIKKAEPDSIPLANRVVNEMAITYAGVPFFYWYGAKPFTYRIEGGKAVSTFTLPEYKAAVEVMKQLYDEGILDKEFATTDTAKYADKLKNRNVLLNVNTADQLIPTGTPKLPEDQHKESQFAPPLKQYPTVLKDVKYVQPKLAYPITGHGLYISAKAKDKDRAWKVIEGFASDKLHEAIFWGKEGEDYKMENGKKTPIENQGLANKDKYYRLHLGIIFGFNDRKESSIAAAEKVMNKDEFNRRIDGMKKLEETAKQTGLPLEPFVKLPADTAAKRTESNQFISQATVEAIMGKITMQQFDQKVEEYKKKYGFIYDEYTKYMNANKDQLRKLGVKEVDW</sequence>
<accession>A0A329LMM1</accession>
<feature type="compositionally biased region" description="Low complexity" evidence="6">
    <location>
        <begin position="26"/>
        <end position="44"/>
    </location>
</feature>
<dbReference type="Gene3D" id="3.40.190.10">
    <property type="entry name" value="Periplasmic binding protein-like II"/>
    <property type="match status" value="2"/>
</dbReference>
<organism evidence="8 9">
    <name type="scientific">Paenibacillus contaminans</name>
    <dbReference type="NCBI Taxonomy" id="450362"/>
    <lineage>
        <taxon>Bacteria</taxon>
        <taxon>Bacillati</taxon>
        <taxon>Bacillota</taxon>
        <taxon>Bacilli</taxon>
        <taxon>Bacillales</taxon>
        <taxon>Paenibacillaceae</taxon>
        <taxon>Paenibacillus</taxon>
    </lineage>
</organism>
<evidence type="ECO:0000256" key="6">
    <source>
        <dbReference type="SAM" id="MobiDB-lite"/>
    </source>
</evidence>
<dbReference type="RefSeq" id="WP_113036605.1">
    <property type="nucleotide sequence ID" value="NZ_QMFB01000051.1"/>
</dbReference>
<dbReference type="InterPro" id="IPR006059">
    <property type="entry name" value="SBP"/>
</dbReference>
<dbReference type="AlphaFoldDB" id="A0A329LMM1"/>
<dbReference type="InterPro" id="IPR050490">
    <property type="entry name" value="Bact_solute-bd_prot1"/>
</dbReference>
<dbReference type="SUPFAM" id="SSF53850">
    <property type="entry name" value="Periplasmic binding protein-like II"/>
    <property type="match status" value="1"/>
</dbReference>
<keyword evidence="1" id="KW-1003">Cell membrane</keyword>
<reference evidence="8 9" key="1">
    <citation type="journal article" date="2009" name="Int. J. Syst. Evol. Microbiol.">
        <title>Paenibacillus contaminans sp. nov., isolated from a contaminated laboratory plate.</title>
        <authorList>
            <person name="Chou J.H."/>
            <person name="Lee J.H."/>
            <person name="Lin M.C."/>
            <person name="Chang P.S."/>
            <person name="Arun A.B."/>
            <person name="Young C.C."/>
            <person name="Chen W.M."/>
        </authorList>
    </citation>
    <scope>NUCLEOTIDE SEQUENCE [LARGE SCALE GENOMIC DNA]</scope>
    <source>
        <strain evidence="8 9">CKOBP-6</strain>
    </source>
</reference>
<dbReference type="Proteomes" id="UP000250369">
    <property type="component" value="Unassembled WGS sequence"/>
</dbReference>
<feature type="region of interest" description="Disordered" evidence="6">
    <location>
        <begin position="26"/>
        <end position="45"/>
    </location>
</feature>
<feature type="chain" id="PRO_5038487202" description="ABC transporter substrate-binding protein" evidence="7">
    <location>
        <begin position="23"/>
        <end position="544"/>
    </location>
</feature>
<evidence type="ECO:0000256" key="3">
    <source>
        <dbReference type="ARBA" id="ARBA00023136"/>
    </source>
</evidence>
<keyword evidence="3" id="KW-0472">Membrane</keyword>
<dbReference type="EMBL" id="QMFB01000051">
    <property type="protein sequence ID" value="RAV09231.1"/>
    <property type="molecule type" value="Genomic_DNA"/>
</dbReference>
<evidence type="ECO:0008006" key="10">
    <source>
        <dbReference type="Google" id="ProtNLM"/>
    </source>
</evidence>
<evidence type="ECO:0000313" key="8">
    <source>
        <dbReference type="EMBL" id="RAV09231.1"/>
    </source>
</evidence>
<keyword evidence="9" id="KW-1185">Reference proteome</keyword>
<dbReference type="PANTHER" id="PTHR43649">
    <property type="entry name" value="ARABINOSE-BINDING PROTEIN-RELATED"/>
    <property type="match status" value="1"/>
</dbReference>
<dbReference type="PROSITE" id="PS51257">
    <property type="entry name" value="PROKAR_LIPOPROTEIN"/>
    <property type="match status" value="1"/>
</dbReference>
<keyword evidence="4" id="KW-0564">Palmitate</keyword>
<feature type="signal peptide" evidence="7">
    <location>
        <begin position="1"/>
        <end position="22"/>
    </location>
</feature>
<protein>
    <recommendedName>
        <fullName evidence="10">ABC transporter substrate-binding protein</fullName>
    </recommendedName>
</protein>
<evidence type="ECO:0000256" key="4">
    <source>
        <dbReference type="ARBA" id="ARBA00023139"/>
    </source>
</evidence>
<dbReference type="OrthoDB" id="2537020at2"/>
<evidence type="ECO:0000256" key="2">
    <source>
        <dbReference type="ARBA" id="ARBA00022729"/>
    </source>
</evidence>
<evidence type="ECO:0000256" key="7">
    <source>
        <dbReference type="SAM" id="SignalP"/>
    </source>
</evidence>
<proteinExistence type="predicted"/>
<evidence type="ECO:0000256" key="5">
    <source>
        <dbReference type="ARBA" id="ARBA00023288"/>
    </source>
</evidence>
<gene>
    <name evidence="8" type="ORF">DQG23_39765</name>
</gene>
<comment type="caution">
    <text evidence="8">The sequence shown here is derived from an EMBL/GenBank/DDBJ whole genome shotgun (WGS) entry which is preliminary data.</text>
</comment>
<evidence type="ECO:0000256" key="1">
    <source>
        <dbReference type="ARBA" id="ARBA00022475"/>
    </source>
</evidence>
<dbReference type="Pfam" id="PF01547">
    <property type="entry name" value="SBP_bac_1"/>
    <property type="match status" value="1"/>
</dbReference>
<keyword evidence="5" id="KW-0449">Lipoprotein</keyword>
<evidence type="ECO:0000313" key="9">
    <source>
        <dbReference type="Proteomes" id="UP000250369"/>
    </source>
</evidence>
<name>A0A329LMM1_9BACL</name>